<evidence type="ECO:0000313" key="2">
    <source>
        <dbReference type="Proteomes" id="UP000315295"/>
    </source>
</evidence>
<dbReference type="EMBL" id="VIEB01000133">
    <property type="protein sequence ID" value="TQE04839.1"/>
    <property type="molecule type" value="Genomic_DNA"/>
</dbReference>
<proteinExistence type="predicted"/>
<comment type="caution">
    <text evidence="1">The sequence shown here is derived from an EMBL/GenBank/DDBJ whole genome shotgun (WGS) entry which is preliminary data.</text>
</comment>
<dbReference type="AlphaFoldDB" id="A0A540N1F9"/>
<dbReference type="Proteomes" id="UP000315295">
    <property type="component" value="Unassembled WGS sequence"/>
</dbReference>
<organism evidence="1 2">
    <name type="scientific">Malus baccata</name>
    <name type="common">Siberian crab apple</name>
    <name type="synonym">Pyrus baccata</name>
    <dbReference type="NCBI Taxonomy" id="106549"/>
    <lineage>
        <taxon>Eukaryota</taxon>
        <taxon>Viridiplantae</taxon>
        <taxon>Streptophyta</taxon>
        <taxon>Embryophyta</taxon>
        <taxon>Tracheophyta</taxon>
        <taxon>Spermatophyta</taxon>
        <taxon>Magnoliopsida</taxon>
        <taxon>eudicotyledons</taxon>
        <taxon>Gunneridae</taxon>
        <taxon>Pentapetalae</taxon>
        <taxon>rosids</taxon>
        <taxon>fabids</taxon>
        <taxon>Rosales</taxon>
        <taxon>Rosaceae</taxon>
        <taxon>Amygdaloideae</taxon>
        <taxon>Maleae</taxon>
        <taxon>Malus</taxon>
    </lineage>
</organism>
<accession>A0A540N1F9</accession>
<protein>
    <submittedName>
        <fullName evidence="1">Uncharacterized protein</fullName>
    </submittedName>
</protein>
<gene>
    <name evidence="1" type="ORF">C1H46_009553</name>
</gene>
<keyword evidence="2" id="KW-1185">Reference proteome</keyword>
<name>A0A540N1F9_MALBA</name>
<sequence length="65" mass="7278">MLSDLTFVDPSICKFRCVTWTSHFVTTELANLRWSGRASREAWKRSVRGCRTVSSVALPSSSIVS</sequence>
<reference evidence="1 2" key="1">
    <citation type="journal article" date="2019" name="G3 (Bethesda)">
        <title>Sequencing of a Wild Apple (Malus baccata) Genome Unravels the Differences Between Cultivated and Wild Apple Species Regarding Disease Resistance and Cold Tolerance.</title>
        <authorList>
            <person name="Chen X."/>
        </authorList>
    </citation>
    <scope>NUCLEOTIDE SEQUENCE [LARGE SCALE GENOMIC DNA]</scope>
    <source>
        <strain evidence="2">cv. Shandingzi</strain>
        <tissue evidence="1">Leaves</tissue>
    </source>
</reference>
<evidence type="ECO:0000313" key="1">
    <source>
        <dbReference type="EMBL" id="TQE04839.1"/>
    </source>
</evidence>